<feature type="domain" description="Enoyl reductase (ER)" evidence="1">
    <location>
        <begin position="12"/>
        <end position="331"/>
    </location>
</feature>
<dbReference type="SUPFAM" id="SSF50129">
    <property type="entry name" value="GroES-like"/>
    <property type="match status" value="1"/>
</dbReference>
<dbReference type="GO" id="GO:0008270">
    <property type="term" value="F:zinc ion binding"/>
    <property type="evidence" value="ECO:0007669"/>
    <property type="project" value="InterPro"/>
</dbReference>
<dbReference type="InterPro" id="IPR051397">
    <property type="entry name" value="Zn-ADH-like_protein"/>
</dbReference>
<evidence type="ECO:0000313" key="2">
    <source>
        <dbReference type="EMBL" id="KAK4543937.1"/>
    </source>
</evidence>
<dbReference type="Pfam" id="PF00107">
    <property type="entry name" value="ADH_zinc_N"/>
    <property type="match status" value="1"/>
</dbReference>
<comment type="caution">
    <text evidence="2">The sequence shown here is derived from an EMBL/GenBank/DDBJ whole genome shotgun (WGS) entry which is preliminary data.</text>
</comment>
<dbReference type="AlphaFoldDB" id="A0AAV9JF65"/>
<keyword evidence="3" id="KW-1185">Reference proteome</keyword>
<dbReference type="InterPro" id="IPR020843">
    <property type="entry name" value="ER"/>
</dbReference>
<gene>
    <name evidence="2" type="ORF">LTR36_004711</name>
</gene>
<dbReference type="EMBL" id="JAVFHQ010000028">
    <property type="protein sequence ID" value="KAK4543937.1"/>
    <property type="molecule type" value="Genomic_DNA"/>
</dbReference>
<dbReference type="InterPro" id="IPR013149">
    <property type="entry name" value="ADH-like_C"/>
</dbReference>
<dbReference type="PROSITE" id="PS01162">
    <property type="entry name" value="QOR_ZETA_CRYSTAL"/>
    <property type="match status" value="1"/>
</dbReference>
<dbReference type="Gene3D" id="3.90.180.10">
    <property type="entry name" value="Medium-chain alcohol dehydrogenases, catalytic domain"/>
    <property type="match status" value="1"/>
</dbReference>
<dbReference type="InterPro" id="IPR002364">
    <property type="entry name" value="Quin_OxRdtase/zeta-crystal_CS"/>
</dbReference>
<dbReference type="InterPro" id="IPR011032">
    <property type="entry name" value="GroES-like_sf"/>
</dbReference>
<dbReference type="GO" id="GO:0016491">
    <property type="term" value="F:oxidoreductase activity"/>
    <property type="evidence" value="ECO:0007669"/>
    <property type="project" value="InterPro"/>
</dbReference>
<dbReference type="PANTHER" id="PTHR43677:SF4">
    <property type="entry name" value="QUINONE OXIDOREDUCTASE-LIKE PROTEIN 2"/>
    <property type="match status" value="1"/>
</dbReference>
<dbReference type="CDD" id="cd08241">
    <property type="entry name" value="QOR1"/>
    <property type="match status" value="1"/>
</dbReference>
<dbReference type="Pfam" id="PF08240">
    <property type="entry name" value="ADH_N"/>
    <property type="match status" value="1"/>
</dbReference>
<dbReference type="PANTHER" id="PTHR43677">
    <property type="entry name" value="SHORT-CHAIN DEHYDROGENASE/REDUCTASE"/>
    <property type="match status" value="1"/>
</dbReference>
<sequence length="341" mass="36686">MRGIQITDYVSGPLDLKVTVLDDPVPGPEQYTIAIHATAANFFDLLQIRGKYQHQPALPWVSGSEFSGVITSTPSAPSPKKSGSWKYNVGDKVFGAAQGGYATIVCAKEEQLKPIPKGWGFVESAGLFVTMPTSYAGLVTRCNIQPGDWVLVHAAAGGVGLAAVQIAKALGATVIATAGTPHKLDVARRFGADHLVDYRDDGWPLKVKALTPKGRGVDIVYDPVGLIDKSTKCTAWNGRLLVVGFTGGPIEKVATNKMLLKNISVMGVHWGAYATNEPERVEQVWTELFKLFESRKVQGTNYTDKEYVGLEAVPEALQALGDRATWGKVVIKVPQEGQAKL</sequence>
<dbReference type="SUPFAM" id="SSF51735">
    <property type="entry name" value="NAD(P)-binding Rossmann-fold domains"/>
    <property type="match status" value="1"/>
</dbReference>
<dbReference type="GO" id="GO:0005739">
    <property type="term" value="C:mitochondrion"/>
    <property type="evidence" value="ECO:0007669"/>
    <property type="project" value="TreeGrafter"/>
</dbReference>
<protein>
    <recommendedName>
        <fullName evidence="1">Enoyl reductase (ER) domain-containing protein</fullName>
    </recommendedName>
</protein>
<proteinExistence type="predicted"/>
<name>A0AAV9JF65_9PEZI</name>
<dbReference type="InterPro" id="IPR036291">
    <property type="entry name" value="NAD(P)-bd_dom_sf"/>
</dbReference>
<dbReference type="Proteomes" id="UP001324427">
    <property type="component" value="Unassembled WGS sequence"/>
</dbReference>
<accession>A0AAV9JF65</accession>
<organism evidence="2 3">
    <name type="scientific">Oleoguttula mirabilis</name>
    <dbReference type="NCBI Taxonomy" id="1507867"/>
    <lineage>
        <taxon>Eukaryota</taxon>
        <taxon>Fungi</taxon>
        <taxon>Dikarya</taxon>
        <taxon>Ascomycota</taxon>
        <taxon>Pezizomycotina</taxon>
        <taxon>Dothideomycetes</taxon>
        <taxon>Dothideomycetidae</taxon>
        <taxon>Mycosphaerellales</taxon>
        <taxon>Teratosphaeriaceae</taxon>
        <taxon>Oleoguttula</taxon>
    </lineage>
</organism>
<evidence type="ECO:0000259" key="1">
    <source>
        <dbReference type="SMART" id="SM00829"/>
    </source>
</evidence>
<dbReference type="SMART" id="SM00829">
    <property type="entry name" value="PKS_ER"/>
    <property type="match status" value="1"/>
</dbReference>
<evidence type="ECO:0000313" key="3">
    <source>
        <dbReference type="Proteomes" id="UP001324427"/>
    </source>
</evidence>
<reference evidence="2 3" key="1">
    <citation type="submission" date="2021-11" db="EMBL/GenBank/DDBJ databases">
        <title>Black yeast isolated from Biological Soil Crust.</title>
        <authorList>
            <person name="Kurbessoian T."/>
        </authorList>
    </citation>
    <scope>NUCLEOTIDE SEQUENCE [LARGE SCALE GENOMIC DNA]</scope>
    <source>
        <strain evidence="2 3">CCFEE 5522</strain>
    </source>
</reference>
<dbReference type="Gene3D" id="3.40.50.720">
    <property type="entry name" value="NAD(P)-binding Rossmann-like Domain"/>
    <property type="match status" value="1"/>
</dbReference>
<dbReference type="InterPro" id="IPR013154">
    <property type="entry name" value="ADH-like_N"/>
</dbReference>